<comment type="caution">
    <text evidence="3">The sequence shown here is derived from an EMBL/GenBank/DDBJ whole genome shotgun (WGS) entry which is preliminary data.</text>
</comment>
<dbReference type="InterPro" id="IPR006119">
    <property type="entry name" value="Resolv_N"/>
</dbReference>
<dbReference type="PROSITE" id="PS51736">
    <property type="entry name" value="RECOMBINASES_3"/>
    <property type="match status" value="1"/>
</dbReference>
<keyword evidence="4" id="KW-1185">Reference proteome</keyword>
<dbReference type="EMBL" id="AOJG01000008">
    <property type="protein sequence ID" value="EMA63305.1"/>
    <property type="molecule type" value="Genomic_DNA"/>
</dbReference>
<dbReference type="AlphaFoldDB" id="M0P3A2"/>
<dbReference type="GO" id="GO:0000150">
    <property type="term" value="F:DNA strand exchange activity"/>
    <property type="evidence" value="ECO:0007669"/>
    <property type="project" value="InterPro"/>
</dbReference>
<feature type="region of interest" description="Disordered" evidence="1">
    <location>
        <begin position="1"/>
        <end position="32"/>
    </location>
</feature>
<dbReference type="Proteomes" id="UP000011650">
    <property type="component" value="Unassembled WGS sequence"/>
</dbReference>
<proteinExistence type="predicted"/>
<dbReference type="GO" id="GO:0003677">
    <property type="term" value="F:DNA binding"/>
    <property type="evidence" value="ECO:0007669"/>
    <property type="project" value="InterPro"/>
</dbReference>
<organism evidence="3 4">
    <name type="scientific">Halorubrum lipolyticum DSM 21995</name>
    <dbReference type="NCBI Taxonomy" id="1227482"/>
    <lineage>
        <taxon>Archaea</taxon>
        <taxon>Methanobacteriati</taxon>
        <taxon>Methanobacteriota</taxon>
        <taxon>Stenosarchaea group</taxon>
        <taxon>Halobacteria</taxon>
        <taxon>Halobacteriales</taxon>
        <taxon>Haloferacaceae</taxon>
        <taxon>Halorubrum</taxon>
    </lineage>
</organism>
<gene>
    <name evidence="3" type="ORF">C469_02940</name>
</gene>
<dbReference type="STRING" id="1227482.C469_02940"/>
<protein>
    <submittedName>
        <fullName evidence="3">Resolvase</fullName>
    </submittedName>
</protein>
<evidence type="ECO:0000256" key="1">
    <source>
        <dbReference type="SAM" id="MobiDB-lite"/>
    </source>
</evidence>
<reference evidence="3 4" key="1">
    <citation type="journal article" date="2014" name="PLoS Genet.">
        <title>Phylogenetically driven sequencing of extremely halophilic archaea reveals strategies for static and dynamic osmo-response.</title>
        <authorList>
            <person name="Becker E.A."/>
            <person name="Seitzer P.M."/>
            <person name="Tritt A."/>
            <person name="Larsen D."/>
            <person name="Krusor M."/>
            <person name="Yao A.I."/>
            <person name="Wu D."/>
            <person name="Madern D."/>
            <person name="Eisen J.A."/>
            <person name="Darling A.E."/>
            <person name="Facciotti M.T."/>
        </authorList>
    </citation>
    <scope>NUCLEOTIDE SEQUENCE [LARGE SCALE GENOMIC DNA]</scope>
    <source>
        <strain evidence="3 4">DSM 21995</strain>
    </source>
</reference>
<evidence type="ECO:0000313" key="4">
    <source>
        <dbReference type="Proteomes" id="UP000011650"/>
    </source>
</evidence>
<evidence type="ECO:0000313" key="3">
    <source>
        <dbReference type="EMBL" id="EMA63305.1"/>
    </source>
</evidence>
<sequence length="92" mass="10465">MFAELEANMTRQRTRDGISARQQNEAYHHGPAPLGFEKDDGELIESGDYHDVVATLEMVQKDELSRRKAAKRLDCARSTVNRALERSELYGL</sequence>
<dbReference type="PATRIC" id="fig|1227482.3.peg.594"/>
<feature type="domain" description="Resolvase/invertase-type recombinase catalytic" evidence="2">
    <location>
        <begin position="1"/>
        <end position="25"/>
    </location>
</feature>
<name>M0P3A2_9EURY</name>
<evidence type="ECO:0000259" key="2">
    <source>
        <dbReference type="PROSITE" id="PS51736"/>
    </source>
</evidence>
<accession>M0P3A2</accession>